<name>A0A173VTM9_9FIRM</name>
<dbReference type="EMBL" id="CYXX01000042">
    <property type="protein sequence ID" value="CUN30120.1"/>
    <property type="molecule type" value="Genomic_DNA"/>
</dbReference>
<evidence type="ECO:0000313" key="1">
    <source>
        <dbReference type="EMBL" id="CUN30120.1"/>
    </source>
</evidence>
<protein>
    <submittedName>
        <fullName evidence="1">Uncharacterized protein</fullName>
    </submittedName>
</protein>
<proteinExistence type="predicted"/>
<organism evidence="1 4">
    <name type="scientific">Roseburia inulinivorans</name>
    <dbReference type="NCBI Taxonomy" id="360807"/>
    <lineage>
        <taxon>Bacteria</taxon>
        <taxon>Bacillati</taxon>
        <taxon>Bacillota</taxon>
        <taxon>Clostridia</taxon>
        <taxon>Lachnospirales</taxon>
        <taxon>Lachnospiraceae</taxon>
        <taxon>Roseburia</taxon>
    </lineage>
</organism>
<accession>A0A173VTM9</accession>
<dbReference type="AlphaFoldDB" id="A0A173VTM9"/>
<reference evidence="3 4" key="1">
    <citation type="submission" date="2015-09" db="EMBL/GenBank/DDBJ databases">
        <authorList>
            <consortium name="Pathogen Informatics"/>
        </authorList>
    </citation>
    <scope>NUCLEOTIDE SEQUENCE [LARGE SCALE GENOMIC DNA]</scope>
    <source>
        <strain evidence="2 3">2789STDY5608835</strain>
        <strain evidence="1 4">2789STDY5608887</strain>
    </source>
</reference>
<dbReference type="Proteomes" id="UP000095395">
    <property type="component" value="Unassembled WGS sequence"/>
</dbReference>
<dbReference type="EMBL" id="CYYR01000029">
    <property type="protein sequence ID" value="CUO42551.1"/>
    <property type="molecule type" value="Genomic_DNA"/>
</dbReference>
<gene>
    <name evidence="2" type="ORF">ERS852392_03123</name>
    <name evidence="1" type="ORF">ERS852444_03410</name>
</gene>
<evidence type="ECO:0000313" key="2">
    <source>
        <dbReference type="EMBL" id="CUO42551.1"/>
    </source>
</evidence>
<evidence type="ECO:0000313" key="3">
    <source>
        <dbReference type="Proteomes" id="UP000095395"/>
    </source>
</evidence>
<dbReference type="RefSeq" id="WP_055172082.1">
    <property type="nucleotide sequence ID" value="NZ_CYXX01000042.1"/>
</dbReference>
<evidence type="ECO:0000313" key="4">
    <source>
        <dbReference type="Proteomes" id="UP000095453"/>
    </source>
</evidence>
<dbReference type="Proteomes" id="UP000095453">
    <property type="component" value="Unassembled WGS sequence"/>
</dbReference>
<sequence>MADTLDDLKRNLQSLANSISSKLNERQGYLDKADEIQKVYDRLARDKKTIKEYRNDIVYFYKESYNEFKGDNYKYTYKPSIQDLRDSYDDVISNIDINLDALNNQILSYKNKASGCLGSLGYMQIAYNSVKTQIQNWTN</sequence>